<evidence type="ECO:0000256" key="1">
    <source>
        <dbReference type="SAM" id="MobiDB-lite"/>
    </source>
</evidence>
<feature type="region of interest" description="Disordered" evidence="1">
    <location>
        <begin position="64"/>
        <end position="92"/>
    </location>
</feature>
<name>A0AAD9HY75_9PEZI</name>
<proteinExistence type="predicted"/>
<sequence>MPPEVRTRRRLRVAPHEQLATQTAPAFLSRGVSERHAWLPKTDGKHGGQLAALFAAPHFGVRHGTDVADRSEPEPERTRAKRVRDVGEAVLS</sequence>
<dbReference type="AlphaFoldDB" id="A0AAD9HY75"/>
<organism evidence="2 3">
    <name type="scientific">Phyllachora maydis</name>
    <dbReference type="NCBI Taxonomy" id="1825666"/>
    <lineage>
        <taxon>Eukaryota</taxon>
        <taxon>Fungi</taxon>
        <taxon>Dikarya</taxon>
        <taxon>Ascomycota</taxon>
        <taxon>Pezizomycotina</taxon>
        <taxon>Sordariomycetes</taxon>
        <taxon>Sordariomycetidae</taxon>
        <taxon>Phyllachorales</taxon>
        <taxon>Phyllachoraceae</taxon>
        <taxon>Phyllachora</taxon>
    </lineage>
</organism>
<accession>A0AAD9HY75</accession>
<dbReference type="Proteomes" id="UP001217918">
    <property type="component" value="Unassembled WGS sequence"/>
</dbReference>
<dbReference type="EMBL" id="JAQQPM010000001">
    <property type="protein sequence ID" value="KAK2066922.1"/>
    <property type="molecule type" value="Genomic_DNA"/>
</dbReference>
<evidence type="ECO:0000313" key="3">
    <source>
        <dbReference type="Proteomes" id="UP001217918"/>
    </source>
</evidence>
<protein>
    <submittedName>
        <fullName evidence="2">Uncharacterized protein</fullName>
    </submittedName>
</protein>
<gene>
    <name evidence="2" type="ORF">P8C59_000700</name>
</gene>
<keyword evidence="3" id="KW-1185">Reference proteome</keyword>
<comment type="caution">
    <text evidence="2">The sequence shown here is derived from an EMBL/GenBank/DDBJ whole genome shotgun (WGS) entry which is preliminary data.</text>
</comment>
<reference evidence="2" key="1">
    <citation type="journal article" date="2023" name="Mol. Plant Microbe Interact.">
        <title>Elucidating the Obligate Nature and Biological Capacity of an Invasive Fungal Corn Pathogen.</title>
        <authorList>
            <person name="MacCready J.S."/>
            <person name="Roggenkamp E.M."/>
            <person name="Gdanetz K."/>
            <person name="Chilvers M.I."/>
        </authorList>
    </citation>
    <scope>NUCLEOTIDE SEQUENCE</scope>
    <source>
        <strain evidence="2">PM02</strain>
    </source>
</reference>
<evidence type="ECO:0000313" key="2">
    <source>
        <dbReference type="EMBL" id="KAK2066922.1"/>
    </source>
</evidence>